<reference evidence="2 3" key="1">
    <citation type="submission" date="2018-10" db="EMBL/GenBank/DDBJ databases">
        <title>Genome-guide identification and characterization of bacteria that degrade polycyclic aromatic hydrocarbons and resist hexavalent chromium simultaneously.</title>
        <authorList>
            <person name="Feng H."/>
        </authorList>
    </citation>
    <scope>NUCLEOTIDE SEQUENCE [LARGE SCALE GENOMIC DNA]</scope>
    <source>
        <strain evidence="2 3">J015</strain>
    </source>
</reference>
<evidence type="ECO:0000259" key="1">
    <source>
        <dbReference type="Pfam" id="PF12680"/>
    </source>
</evidence>
<comment type="caution">
    <text evidence="2">The sequence shown here is derived from an EMBL/GenBank/DDBJ whole genome shotgun (WGS) entry which is preliminary data.</text>
</comment>
<dbReference type="InterPro" id="IPR032710">
    <property type="entry name" value="NTF2-like_dom_sf"/>
</dbReference>
<dbReference type="Pfam" id="PF12680">
    <property type="entry name" value="SnoaL_2"/>
    <property type="match status" value="1"/>
</dbReference>
<accession>A0A3B0FWW0</accession>
<dbReference type="SUPFAM" id="SSF54427">
    <property type="entry name" value="NTF2-like"/>
    <property type="match status" value="1"/>
</dbReference>
<protein>
    <submittedName>
        <fullName evidence="2">Nuclear transport factor 2 family protein</fullName>
    </submittedName>
</protein>
<dbReference type="Gene3D" id="3.10.450.50">
    <property type="match status" value="1"/>
</dbReference>
<sequence>MTERTSAHEQVAGWVERYQAAWTSNRPEDIRALFTPAARYETRPGDPSPWLGHDGIVEGWLEARDEPADWTFTWELLGADGDTAFVQGVTTYLGDRPTYDNLWVIRFDGEGRASSFTEWFMERT</sequence>
<dbReference type="RefSeq" id="WP_120692747.1">
    <property type="nucleotide sequence ID" value="NZ_RBNH01000011.1"/>
</dbReference>
<evidence type="ECO:0000313" key="2">
    <source>
        <dbReference type="EMBL" id="RKO22837.1"/>
    </source>
</evidence>
<dbReference type="InterPro" id="IPR037401">
    <property type="entry name" value="SnoaL-like"/>
</dbReference>
<name>A0A3B0FWW0_PSEPS</name>
<evidence type="ECO:0000313" key="3">
    <source>
        <dbReference type="Proteomes" id="UP000273159"/>
    </source>
</evidence>
<feature type="domain" description="SnoaL-like" evidence="1">
    <location>
        <begin position="15"/>
        <end position="109"/>
    </location>
</feature>
<proteinExistence type="predicted"/>
<dbReference type="AlphaFoldDB" id="A0A3B0FWW0"/>
<reference evidence="3" key="2">
    <citation type="submission" date="2018-10" db="EMBL/GenBank/DDBJ databases">
        <authorList>
            <person name="Wang Y."/>
            <person name="Wang J."/>
            <person name="Yang X."/>
            <person name="Wang Z."/>
            <person name="Huang Y."/>
        </authorList>
    </citation>
    <scope>NUCLEOTIDE SEQUENCE [LARGE SCALE GENOMIC DNA]</scope>
    <source>
        <strain evidence="3">J015</strain>
    </source>
</reference>
<organism evidence="2 3">
    <name type="scientific">Pseudarthrobacter phenanthrenivorans</name>
    <name type="common">Arthrobacter phenanthrenivorans</name>
    <dbReference type="NCBI Taxonomy" id="361575"/>
    <lineage>
        <taxon>Bacteria</taxon>
        <taxon>Bacillati</taxon>
        <taxon>Actinomycetota</taxon>
        <taxon>Actinomycetes</taxon>
        <taxon>Micrococcales</taxon>
        <taxon>Micrococcaceae</taxon>
        <taxon>Pseudarthrobacter</taxon>
    </lineage>
</organism>
<dbReference type="Proteomes" id="UP000273159">
    <property type="component" value="Unassembled WGS sequence"/>
</dbReference>
<gene>
    <name evidence="2" type="ORF">D7Z96_12765</name>
</gene>
<dbReference type="EMBL" id="RBNH01000011">
    <property type="protein sequence ID" value="RKO22837.1"/>
    <property type="molecule type" value="Genomic_DNA"/>
</dbReference>